<dbReference type="GO" id="GO:0016491">
    <property type="term" value="F:oxidoreductase activity"/>
    <property type="evidence" value="ECO:0007669"/>
    <property type="project" value="UniProtKB-KW"/>
</dbReference>
<organism evidence="4 5">
    <name type="scientific">Psychrosphaera ytuae</name>
    <dbReference type="NCBI Taxonomy" id="2820710"/>
    <lineage>
        <taxon>Bacteria</taxon>
        <taxon>Pseudomonadati</taxon>
        <taxon>Pseudomonadota</taxon>
        <taxon>Gammaproteobacteria</taxon>
        <taxon>Alteromonadales</taxon>
        <taxon>Pseudoalteromonadaceae</taxon>
        <taxon>Psychrosphaera</taxon>
    </lineage>
</organism>
<evidence type="ECO:0000256" key="2">
    <source>
        <dbReference type="ARBA" id="ARBA00023002"/>
    </source>
</evidence>
<name>A0A975DAP9_9GAMM</name>
<accession>A0A975DAP9</accession>
<dbReference type="Proteomes" id="UP000682739">
    <property type="component" value="Chromosome"/>
</dbReference>
<dbReference type="PRINTS" id="PR00080">
    <property type="entry name" value="SDRFAMILY"/>
</dbReference>
<dbReference type="InterPro" id="IPR036291">
    <property type="entry name" value="NAD(P)-bd_dom_sf"/>
</dbReference>
<dbReference type="Gene3D" id="3.40.50.720">
    <property type="entry name" value="NAD(P)-binding Rossmann-like Domain"/>
    <property type="match status" value="1"/>
</dbReference>
<comment type="similarity">
    <text evidence="1 3">Belongs to the short-chain dehydrogenases/reductases (SDR) family.</text>
</comment>
<sequence>MAKTILITGATDGIGLGAAAKFAELGHHVIMLGRSKQKLEKHHKELQTRYTQAEISTVCADLSDLRSLTEIIDSKIRKLGRIDVLVNNAGVFKVKEPMTLDLLDTRFVVNTIAPYLLTKSLISQMDSDSRVINLSSAAQAPVSLSALSGRKKLLDNEAYAQSKLALIMWTHYLSGEYGDSGPTFIALNPGSLLGTTMVKEAYGIEGKPINIGTEIVLKASLSESFANANGQYFDNDIGQFSNPHPDALNGKKVTELVDQIEKILVEIDLVLQD</sequence>
<dbReference type="PANTHER" id="PTHR24320">
    <property type="entry name" value="RETINOL DEHYDROGENASE"/>
    <property type="match status" value="1"/>
</dbReference>
<keyword evidence="5" id="KW-1185">Reference proteome</keyword>
<gene>
    <name evidence="4" type="ORF">J1N51_11180</name>
</gene>
<dbReference type="RefSeq" id="WP_208831351.1">
    <property type="nucleotide sequence ID" value="NZ_CP072110.1"/>
</dbReference>
<protein>
    <submittedName>
        <fullName evidence="4">SDR family NAD(P)-dependent oxidoreductase</fullName>
    </submittedName>
</protein>
<dbReference type="InterPro" id="IPR002347">
    <property type="entry name" value="SDR_fam"/>
</dbReference>
<dbReference type="PRINTS" id="PR00081">
    <property type="entry name" value="GDHRDH"/>
</dbReference>
<dbReference type="PANTHER" id="PTHR24320:SF148">
    <property type="entry name" value="NAD(P)-BINDING ROSSMANN-FOLD SUPERFAMILY PROTEIN"/>
    <property type="match status" value="1"/>
</dbReference>
<dbReference type="SUPFAM" id="SSF51735">
    <property type="entry name" value="NAD(P)-binding Rossmann-fold domains"/>
    <property type="match status" value="1"/>
</dbReference>
<evidence type="ECO:0000313" key="5">
    <source>
        <dbReference type="Proteomes" id="UP000682739"/>
    </source>
</evidence>
<evidence type="ECO:0000256" key="1">
    <source>
        <dbReference type="ARBA" id="ARBA00006484"/>
    </source>
</evidence>
<evidence type="ECO:0000256" key="3">
    <source>
        <dbReference type="RuleBase" id="RU000363"/>
    </source>
</evidence>
<dbReference type="EMBL" id="CP072110">
    <property type="protein sequence ID" value="QTH63294.1"/>
    <property type="molecule type" value="Genomic_DNA"/>
</dbReference>
<keyword evidence="2" id="KW-0560">Oxidoreductase</keyword>
<dbReference type="AlphaFoldDB" id="A0A975DAP9"/>
<dbReference type="Pfam" id="PF00106">
    <property type="entry name" value="adh_short"/>
    <property type="match status" value="1"/>
</dbReference>
<evidence type="ECO:0000313" key="4">
    <source>
        <dbReference type="EMBL" id="QTH63294.1"/>
    </source>
</evidence>
<proteinExistence type="inferred from homology"/>
<dbReference type="KEGG" id="psym:J1N51_11180"/>
<reference evidence="4" key="1">
    <citation type="submission" date="2021-03" db="EMBL/GenBank/DDBJ databases">
        <title>Description of Psychrosphaera ytuae sp. nov. isolated from deep sea sediment of South China Sea.</title>
        <authorList>
            <person name="Zhang J."/>
            <person name="Xu X.-D."/>
        </authorList>
    </citation>
    <scope>NUCLEOTIDE SEQUENCE</scope>
    <source>
        <strain evidence="4">MTZ26</strain>
    </source>
</reference>